<keyword evidence="4" id="KW-1185">Reference proteome</keyword>
<sequence length="546" mass="63766">MMYKSKICGITAKILILITCLTFSNNPATARELIKRENDVKNVLVIYDRRNYLGFKTDEVTAISHLFYHFNVAVEEIPASYYKSGMMHKYDRTVYVGISNENLSEILLDDMAKYKNPLLFIGIGIEAFIEHNPRNGIAFAGKDLKPIKVKYKGKEFILKTERLFQKVTAEDNAGKVVSSLSDGHTLYPYIIKISNLWYVSCLDTQGVLFYILADVLHDFFEEYHDENPQIYVRIEDVHAQTSINNLCEIADYFNKEGIPYMVALIPAFYDVKTKNIYNMRDDKQFSYIIKYMQDSGGTILLHGYTHQIHEDIPGEGFEFWDGENDRPLDVDMGKWVDERINAAINECTATGIVPLAFEAPHYAISREGYKKLKMYFSTIVGHLQTSDKGYTTTAFPYRLYDSPLYNRLIPENLGYVDPEDVLYRQHILEELDKLSIVRDYTAGFYFHPYLDIDLLKDVISEIKKRDIRFLDLKQDDNWVKGENYIIRSQDGDIAIKEVKNRQESQLIPFFRKILLYLIILVLLICFRLLYIFLDRRRQSREHLFKE</sequence>
<evidence type="ECO:0000256" key="2">
    <source>
        <dbReference type="SAM" id="SignalP"/>
    </source>
</evidence>
<dbReference type="InterPro" id="IPR011330">
    <property type="entry name" value="Glyco_hydro/deAcase_b/a-brl"/>
</dbReference>
<organism evidence="3 4">
    <name type="scientific">Tepidanaerobacter acetatoxydans (strain DSM 21804 / JCM 16047 / Re1)</name>
    <dbReference type="NCBI Taxonomy" id="1209989"/>
    <lineage>
        <taxon>Bacteria</taxon>
        <taxon>Bacillati</taxon>
        <taxon>Bacillota</taxon>
        <taxon>Clostridia</taxon>
        <taxon>Thermosediminibacterales</taxon>
        <taxon>Tepidanaerobacteraceae</taxon>
        <taxon>Tepidanaerobacter</taxon>
    </lineage>
</organism>
<gene>
    <name evidence="3" type="ordered locus">TEPIRE1_2713</name>
</gene>
<feature type="signal peptide" evidence="2">
    <location>
        <begin position="1"/>
        <end position="30"/>
    </location>
</feature>
<dbReference type="eggNOG" id="COG5298">
    <property type="taxonomic scope" value="Bacteria"/>
</dbReference>
<dbReference type="AlphaFoldDB" id="F4LUH2"/>
<reference evidence="4" key="1">
    <citation type="journal article" date="2013" name="Genome Announc.">
        <title>First genome sequence of a syntrophic acetate-oxidizing bacterium, Tepidanaerobacter acetatoxydans strain Re1.</title>
        <authorList>
            <person name="Manzoor S."/>
            <person name="Bongcam-Rudloff E."/>
            <person name="Schnurer A."/>
            <person name="Muller B."/>
        </authorList>
    </citation>
    <scope>NUCLEOTIDE SEQUENCE [LARGE SCALE GENOMIC DNA]</scope>
    <source>
        <strain evidence="4">Re1</strain>
    </source>
</reference>
<dbReference type="HOGENOM" id="CLU_036689_0_0_9"/>
<evidence type="ECO:0000313" key="3">
    <source>
        <dbReference type="EMBL" id="CDI41058.1"/>
    </source>
</evidence>
<proteinExistence type="predicted"/>
<dbReference type="Gene3D" id="3.20.20.370">
    <property type="entry name" value="Glycoside hydrolase/deacetylase"/>
    <property type="match status" value="1"/>
</dbReference>
<accession>F4LUH2</accession>
<dbReference type="OrthoDB" id="2339428at2"/>
<dbReference type="RefSeq" id="WP_013779536.1">
    <property type="nucleotide sequence ID" value="NC_015519.1"/>
</dbReference>
<dbReference type="KEGG" id="tae:TepiRe1_2713"/>
<dbReference type="InterPro" id="IPR018763">
    <property type="entry name" value="DUF2334"/>
</dbReference>
<keyword evidence="1" id="KW-0472">Membrane</keyword>
<evidence type="ECO:0000313" key="4">
    <source>
        <dbReference type="Proteomes" id="UP000010802"/>
    </source>
</evidence>
<keyword evidence="1" id="KW-1133">Transmembrane helix</keyword>
<dbReference type="SUPFAM" id="SSF88713">
    <property type="entry name" value="Glycoside hydrolase/deacetylase"/>
    <property type="match status" value="1"/>
</dbReference>
<name>F4LUH2_TEPAE</name>
<evidence type="ECO:0008006" key="5">
    <source>
        <dbReference type="Google" id="ProtNLM"/>
    </source>
</evidence>
<dbReference type="STRING" id="1209989.TepRe1_2517"/>
<keyword evidence="1" id="KW-0812">Transmembrane</keyword>
<keyword evidence="2" id="KW-0732">Signal</keyword>
<dbReference type="KEGG" id="tep:TepRe1_2517"/>
<evidence type="ECO:0000256" key="1">
    <source>
        <dbReference type="SAM" id="Phobius"/>
    </source>
</evidence>
<dbReference type="EMBL" id="HF563609">
    <property type="protein sequence ID" value="CDI41058.1"/>
    <property type="molecule type" value="Genomic_DNA"/>
</dbReference>
<dbReference type="GO" id="GO:0005975">
    <property type="term" value="P:carbohydrate metabolic process"/>
    <property type="evidence" value="ECO:0007669"/>
    <property type="project" value="InterPro"/>
</dbReference>
<feature type="chain" id="PRO_5003311195" description="DUF2334 domain-containing protein" evidence="2">
    <location>
        <begin position="31"/>
        <end position="546"/>
    </location>
</feature>
<feature type="transmembrane region" description="Helical" evidence="1">
    <location>
        <begin position="513"/>
        <end position="533"/>
    </location>
</feature>
<dbReference type="Proteomes" id="UP000010802">
    <property type="component" value="Chromosome"/>
</dbReference>
<dbReference type="CDD" id="cd10923">
    <property type="entry name" value="CE4_COG5298"/>
    <property type="match status" value="1"/>
</dbReference>
<protein>
    <recommendedName>
        <fullName evidence="5">DUF2334 domain-containing protein</fullName>
    </recommendedName>
</protein>
<dbReference type="Pfam" id="PF10096">
    <property type="entry name" value="DUF2334"/>
    <property type="match status" value="1"/>
</dbReference>